<name>F4QAK0_CACFS</name>
<accession>F4QAK0</accession>
<feature type="region of interest" description="Disordered" evidence="1">
    <location>
        <begin position="154"/>
        <end position="234"/>
    </location>
</feature>
<dbReference type="GO" id="GO:0005737">
    <property type="term" value="C:cytoplasm"/>
    <property type="evidence" value="ECO:0007669"/>
    <property type="project" value="TreeGrafter"/>
</dbReference>
<dbReference type="InterPro" id="IPR038772">
    <property type="entry name" value="Sph/SMPD2-like"/>
</dbReference>
<evidence type="ECO:0000256" key="1">
    <source>
        <dbReference type="SAM" id="MobiDB-lite"/>
    </source>
</evidence>
<dbReference type="RefSeq" id="XP_004354461.1">
    <property type="nucleotide sequence ID" value="XM_004354409.1"/>
</dbReference>
<keyword evidence="3" id="KW-1185">Reference proteome</keyword>
<feature type="region of interest" description="Disordered" evidence="1">
    <location>
        <begin position="572"/>
        <end position="595"/>
    </location>
</feature>
<dbReference type="PANTHER" id="PTHR16320:SF19">
    <property type="entry name" value="ENDONUCLEASE_EXONUCLEASE_PHOSPHATASE DOMAIN-CONTAINING PROTEIN"/>
    <property type="match status" value="1"/>
</dbReference>
<feature type="compositionally biased region" description="Low complexity" evidence="1">
    <location>
        <begin position="572"/>
        <end position="590"/>
    </location>
</feature>
<reference evidence="3" key="1">
    <citation type="journal article" date="2011" name="Genome Res.">
        <title>Phylogeny-wide analysis of social amoeba genomes highlights ancient origins for complex intercellular communication.</title>
        <authorList>
            <person name="Heidel A.J."/>
            <person name="Lawal H.M."/>
            <person name="Felder M."/>
            <person name="Schilde C."/>
            <person name="Helps N.R."/>
            <person name="Tunggal B."/>
            <person name="Rivero F."/>
            <person name="John U."/>
            <person name="Schleicher M."/>
            <person name="Eichinger L."/>
            <person name="Platzer M."/>
            <person name="Noegel A.A."/>
            <person name="Schaap P."/>
            <person name="Gloeckner G."/>
        </authorList>
    </citation>
    <scope>NUCLEOTIDE SEQUENCE [LARGE SCALE GENOMIC DNA]</scope>
    <source>
        <strain evidence="3">SH3</strain>
    </source>
</reference>
<feature type="region of interest" description="Disordered" evidence="1">
    <location>
        <begin position="373"/>
        <end position="404"/>
    </location>
</feature>
<feature type="compositionally biased region" description="Low complexity" evidence="1">
    <location>
        <begin position="157"/>
        <end position="175"/>
    </location>
</feature>
<evidence type="ECO:0000313" key="3">
    <source>
        <dbReference type="Proteomes" id="UP000007797"/>
    </source>
</evidence>
<sequence>MSLNNDWKKELYKASRTTIINISNDTDYILQRVYVKLQQGLLRIFPPEIIAPNSKIEFASESNAFVTGTKGSVIYLLLPPSIAPLHSSSIQSLSNLIGMKLWEPFLYVTVEWSNPYWTTHSCSISASPHNIIETKYYLSHEEINRQIHSEVKTTIKSPNSSSPSPSVAPNTPTSPKTINSKRDSTSSPSSTSNNTTTTPGSNNNNNGNNSIKNSTSSLGSNSTTSTTTPTSPSSLVSLSSTLSFFSSLSNSPIRGESITGGKDSFPFPWNNSDSGASKDNYSLEHGNWYELPPEGIPPGATIEFGTAASGICTGTNGSVNYYSNGLKGDIKLTFNNPFIGENTFSSHCPPQYTIEKHAIPGTTSTVVFVITDQNQQQHQQQQSQQQQQLQSQPQNSNNNNNNLSNSLIIRDYQQNSAPPPQNTFRMISLNLGLLINSTNYSLEDRVTNVANMLINMSEKYDIICLQESGEDSGLYFASTFPTPWSDFRLFNEGIGLDVHSSKGIQAVKLDTSSIKENSILYVFNAHLQSNPIEGSVAWQMVSGDDKLKKAQTVRTLQLQSIRDFISTELYNNQQNKNNNNNNNSSNNSNNGNGGGNGQKKSIGLILCGDMNIIGENEQIISDEGNQYKGDYGNFFTTDGSYPRQ</sequence>
<organism evidence="2 3">
    <name type="scientific">Cavenderia fasciculata</name>
    <name type="common">Slime mold</name>
    <name type="synonym">Dictyostelium fasciculatum</name>
    <dbReference type="NCBI Taxonomy" id="261658"/>
    <lineage>
        <taxon>Eukaryota</taxon>
        <taxon>Amoebozoa</taxon>
        <taxon>Evosea</taxon>
        <taxon>Eumycetozoa</taxon>
        <taxon>Dictyostelia</taxon>
        <taxon>Acytosteliales</taxon>
        <taxon>Cavenderiaceae</taxon>
        <taxon>Cavenderia</taxon>
    </lineage>
</organism>
<dbReference type="Gene3D" id="3.60.10.10">
    <property type="entry name" value="Endonuclease/exonuclease/phosphatase"/>
    <property type="match status" value="1"/>
</dbReference>
<proteinExistence type="predicted"/>
<dbReference type="GeneID" id="14867129"/>
<dbReference type="KEGG" id="dfa:DFA_10561"/>
<dbReference type="Proteomes" id="UP000007797">
    <property type="component" value="Unassembled WGS sequence"/>
</dbReference>
<dbReference type="InterPro" id="IPR036691">
    <property type="entry name" value="Endo/exonu/phosph_ase_sf"/>
</dbReference>
<gene>
    <name evidence="2" type="ORF">DFA_10561</name>
</gene>
<dbReference type="GO" id="GO:0004767">
    <property type="term" value="F:sphingomyelin phosphodiesterase activity"/>
    <property type="evidence" value="ECO:0007669"/>
    <property type="project" value="InterPro"/>
</dbReference>
<dbReference type="PANTHER" id="PTHR16320">
    <property type="entry name" value="SPHINGOMYELINASE FAMILY MEMBER"/>
    <property type="match status" value="1"/>
</dbReference>
<dbReference type="EMBL" id="GL883026">
    <property type="protein sequence ID" value="EGG15719.1"/>
    <property type="molecule type" value="Genomic_DNA"/>
</dbReference>
<feature type="compositionally biased region" description="Low complexity" evidence="1">
    <location>
        <begin position="185"/>
        <end position="234"/>
    </location>
</feature>
<evidence type="ECO:0000313" key="2">
    <source>
        <dbReference type="EMBL" id="EGG15719.1"/>
    </source>
</evidence>
<dbReference type="SUPFAM" id="SSF56219">
    <property type="entry name" value="DNase I-like"/>
    <property type="match status" value="1"/>
</dbReference>
<evidence type="ECO:0008006" key="4">
    <source>
        <dbReference type="Google" id="ProtNLM"/>
    </source>
</evidence>
<protein>
    <recommendedName>
        <fullName evidence="4">Endonuclease/exonuclease/phosphatase domain-containing protein</fullName>
    </recommendedName>
</protein>
<dbReference type="AlphaFoldDB" id="F4QAK0"/>
<dbReference type="Gene3D" id="2.60.270.50">
    <property type="match status" value="2"/>
</dbReference>
<dbReference type="OrthoDB" id="40902at2759"/>